<dbReference type="CDD" id="cd02440">
    <property type="entry name" value="AdoMet_MTases"/>
    <property type="match status" value="1"/>
</dbReference>
<dbReference type="RefSeq" id="WP_102175118.1">
    <property type="nucleotide sequence ID" value="NZ_NMQA01000375.1"/>
</dbReference>
<dbReference type="PANTHER" id="PTHR45128">
    <property type="entry name" value="METHYLTRANSFERASE TYPE 11"/>
    <property type="match status" value="1"/>
</dbReference>
<gene>
    <name evidence="3" type="ORF">CEN50_24320</name>
</gene>
<organism evidence="3 4">
    <name type="scientific">Fischerella thermalis CCMEE 5268</name>
    <dbReference type="NCBI Taxonomy" id="2019662"/>
    <lineage>
        <taxon>Bacteria</taxon>
        <taxon>Bacillati</taxon>
        <taxon>Cyanobacteriota</taxon>
        <taxon>Cyanophyceae</taxon>
        <taxon>Nostocales</taxon>
        <taxon>Hapalosiphonaceae</taxon>
        <taxon>Fischerella</taxon>
    </lineage>
</organism>
<dbReference type="Gene3D" id="3.40.50.150">
    <property type="entry name" value="Vaccinia Virus protein VP39"/>
    <property type="match status" value="1"/>
</dbReference>
<reference evidence="3 4" key="1">
    <citation type="submission" date="2017-07" db="EMBL/GenBank/DDBJ databases">
        <title>Genomes of Fischerella (Mastigocladus) sp. strains.</title>
        <authorList>
            <person name="Miller S.R."/>
        </authorList>
    </citation>
    <scope>NUCLEOTIDE SEQUENCE [LARGE SCALE GENOMIC DNA]</scope>
    <source>
        <strain evidence="3 4">CCMEE 5268</strain>
    </source>
</reference>
<dbReference type="Gene3D" id="1.10.10.10">
    <property type="entry name" value="Winged helix-like DNA-binding domain superfamily/Winged helix DNA-binding domain"/>
    <property type="match status" value="1"/>
</dbReference>
<dbReference type="EMBL" id="NMQA01000375">
    <property type="protein sequence ID" value="PLZ94798.1"/>
    <property type="molecule type" value="Genomic_DNA"/>
</dbReference>
<dbReference type="Pfam" id="PF13847">
    <property type="entry name" value="Methyltransf_31"/>
    <property type="match status" value="1"/>
</dbReference>
<dbReference type="PANTHER" id="PTHR45128:SF1">
    <property type="entry name" value="S-ADENOSYLMETHIONINE-DEPENDENT METHYLTRANSFERASE RV2258C"/>
    <property type="match status" value="1"/>
</dbReference>
<evidence type="ECO:0000259" key="2">
    <source>
        <dbReference type="Pfam" id="PF21320"/>
    </source>
</evidence>
<dbReference type="InterPro" id="IPR048711">
    <property type="entry name" value="WHD_Rv2258c"/>
</dbReference>
<evidence type="ECO:0000259" key="1">
    <source>
        <dbReference type="Pfam" id="PF13847"/>
    </source>
</evidence>
<name>A0A2N6K9P9_9CYAN</name>
<evidence type="ECO:0000313" key="4">
    <source>
        <dbReference type="Proteomes" id="UP000235025"/>
    </source>
</evidence>
<feature type="domain" description="S-adenosylmethionine-dependent methyltransferase Rv2258c-like winged HTH" evidence="2">
    <location>
        <begin position="28"/>
        <end position="102"/>
    </location>
</feature>
<dbReference type="InterPro" id="IPR029063">
    <property type="entry name" value="SAM-dependent_MTases_sf"/>
</dbReference>
<dbReference type="SUPFAM" id="SSF53335">
    <property type="entry name" value="S-adenosyl-L-methionine-dependent methyltransferases"/>
    <property type="match status" value="1"/>
</dbReference>
<evidence type="ECO:0000313" key="3">
    <source>
        <dbReference type="EMBL" id="PLZ94798.1"/>
    </source>
</evidence>
<dbReference type="InterPro" id="IPR036390">
    <property type="entry name" value="WH_DNA-bd_sf"/>
</dbReference>
<dbReference type="AlphaFoldDB" id="A0A2N6K9P9"/>
<sequence length="360" mass="39188">MALQTLQQIDQGKAEAFAQGMLGILNSSAIALMTSIGHRTGLFDTLAQLPASTSQQIAEAAGLNERYVREWLGAMVTGGIVEYDPSDRTYLLPPEHALFLTRSADINMAATMQFIPILATVEDQIIECFYKGGGVPYSAYKRFHQVMAEESSQTVVESLLDSILPLVPGSIEALQTGIDVLDVGCGSGHAMNRLAQAFPQSRFTGYDFSPEVIATATTETQNLGLTNVQFQVKDAATIDEIAQYDLITTFDAIHDQAKPDVVLHNIAQALRSDGTYLMQDIRASSYVDGNLEHPAGPYLYTVSCMHCMTVSLAMNGAGLGTVWGEEKALEMLKAAGFNSVEVKRLEHDMLNNYYIVKKIS</sequence>
<dbReference type="InterPro" id="IPR025714">
    <property type="entry name" value="Methyltranfer_dom"/>
</dbReference>
<dbReference type="Pfam" id="PF21320">
    <property type="entry name" value="WHD_Rv2258c"/>
    <property type="match status" value="1"/>
</dbReference>
<accession>A0A2N6K9P9</accession>
<feature type="domain" description="Methyltransferase" evidence="1">
    <location>
        <begin position="176"/>
        <end position="292"/>
    </location>
</feature>
<comment type="caution">
    <text evidence="3">The sequence shown here is derived from an EMBL/GenBank/DDBJ whole genome shotgun (WGS) entry which is preliminary data.</text>
</comment>
<dbReference type="InterPro" id="IPR036388">
    <property type="entry name" value="WH-like_DNA-bd_sf"/>
</dbReference>
<dbReference type="Proteomes" id="UP000235025">
    <property type="component" value="Unassembled WGS sequence"/>
</dbReference>
<protein>
    <submittedName>
        <fullName evidence="3">Transcriptional regulator</fullName>
    </submittedName>
</protein>
<proteinExistence type="predicted"/>
<dbReference type="InterPro" id="IPR053173">
    <property type="entry name" value="SAM-binding_MTase"/>
</dbReference>
<dbReference type="SUPFAM" id="SSF46785">
    <property type="entry name" value="Winged helix' DNA-binding domain"/>
    <property type="match status" value="1"/>
</dbReference>